<dbReference type="Pfam" id="PF02163">
    <property type="entry name" value="Peptidase_M50"/>
    <property type="match status" value="1"/>
</dbReference>
<comment type="cofactor">
    <cofactor evidence="1 11">
        <name>Zn(2+)</name>
        <dbReference type="ChEBI" id="CHEBI:29105"/>
    </cofactor>
</comment>
<evidence type="ECO:0000259" key="12">
    <source>
        <dbReference type="Pfam" id="PF02163"/>
    </source>
</evidence>
<dbReference type="GO" id="GO:0004222">
    <property type="term" value="F:metalloendopeptidase activity"/>
    <property type="evidence" value="ECO:0007669"/>
    <property type="project" value="InterPro"/>
</dbReference>
<keyword evidence="8 11" id="KW-1133">Transmembrane helix</keyword>
<keyword evidence="14" id="KW-1185">Reference proteome</keyword>
<dbReference type="InterPro" id="IPR008915">
    <property type="entry name" value="Peptidase_M50"/>
</dbReference>
<keyword evidence="11" id="KW-0479">Metal-binding</keyword>
<evidence type="ECO:0000256" key="5">
    <source>
        <dbReference type="ARBA" id="ARBA00022692"/>
    </source>
</evidence>
<reference evidence="13" key="1">
    <citation type="submission" date="2021-04" db="EMBL/GenBank/DDBJ databases">
        <authorList>
            <person name="Rodrigo-Torres L."/>
            <person name="Arahal R. D."/>
            <person name="Lucena T."/>
        </authorList>
    </citation>
    <scope>NUCLEOTIDE SEQUENCE</scope>
    <source>
        <strain evidence="13">AS29M-1</strain>
    </source>
</reference>
<feature type="transmembrane region" description="Helical" evidence="11">
    <location>
        <begin position="12"/>
        <end position="32"/>
    </location>
</feature>
<keyword evidence="5 11" id="KW-0812">Transmembrane</keyword>
<evidence type="ECO:0000256" key="1">
    <source>
        <dbReference type="ARBA" id="ARBA00001947"/>
    </source>
</evidence>
<sequence>MEILIKGAQLLLSLSILIILHELGHFLPAKWFKIRVEKFYLFFDAGFSLFKIKKGETEYGIGWLPLGGYVKIAGMIDESLDNELDSEPQPWEFRSKPAWQRLIIMVGGVVVNLIVGFVIYMMLLFVWGLDYVQPGNVYHGFDASPVMEELGFQDGDQILKIDGEVPFSVLDVNKKLMIFGLSNIEVEHPDGSIETINVPEGTDMKLFLAGEKGFTERFVANIDSVVADRPAEEAGFMKGDIPIAVNNEATPYWTDFTETIQQHKKEKVTVSVLRDTDTLDLVVKTDEDGKIGVAPGVEPEDVYKVDHKDYGFFESIGKGFGYGYNTLYGYVAQFKFVFTAKGSTGIGGFGAIGGMFPNEWNWELFWERTAMISIILAFMNILPIPALDGGHVLFLLYEIISGKAPSDKFLTRAQVVGMIILLGLLLYANGLDIYRWITGG</sequence>
<dbReference type="NCBIfam" id="TIGR00054">
    <property type="entry name" value="RIP metalloprotease RseP"/>
    <property type="match status" value="1"/>
</dbReference>
<proteinExistence type="inferred from homology"/>
<evidence type="ECO:0000256" key="6">
    <source>
        <dbReference type="ARBA" id="ARBA00022801"/>
    </source>
</evidence>
<dbReference type="PANTHER" id="PTHR42837">
    <property type="entry name" value="REGULATOR OF SIGMA-E PROTEASE RSEP"/>
    <property type="match status" value="1"/>
</dbReference>
<keyword evidence="4" id="KW-0645">Protease</keyword>
<dbReference type="RefSeq" id="WP_258543756.1">
    <property type="nucleotide sequence ID" value="NZ_OU015584.1"/>
</dbReference>
<dbReference type="GO" id="GO:0016020">
    <property type="term" value="C:membrane"/>
    <property type="evidence" value="ECO:0007669"/>
    <property type="project" value="UniProtKB-SubCell"/>
</dbReference>
<keyword evidence="7 11" id="KW-0862">Zinc</keyword>
<evidence type="ECO:0000256" key="2">
    <source>
        <dbReference type="ARBA" id="ARBA00004141"/>
    </source>
</evidence>
<dbReference type="SUPFAM" id="SSF50156">
    <property type="entry name" value="PDZ domain-like"/>
    <property type="match status" value="2"/>
</dbReference>
<feature type="transmembrane region" description="Helical" evidence="11">
    <location>
        <begin position="370"/>
        <end position="397"/>
    </location>
</feature>
<feature type="transmembrane region" description="Helical" evidence="11">
    <location>
        <begin position="409"/>
        <end position="428"/>
    </location>
</feature>
<dbReference type="CDD" id="cd06163">
    <property type="entry name" value="S2P-M50_PDZ_RseP-like"/>
    <property type="match status" value="1"/>
</dbReference>
<keyword evidence="10 11" id="KW-0472">Membrane</keyword>
<dbReference type="Proteomes" id="UP000683507">
    <property type="component" value="Chromosome"/>
</dbReference>
<dbReference type="AlphaFoldDB" id="A0A916JQR7"/>
<dbReference type="Gene3D" id="2.30.42.10">
    <property type="match status" value="1"/>
</dbReference>
<gene>
    <name evidence="13" type="ORF">CRYO30217_03588</name>
</gene>
<protein>
    <recommendedName>
        <fullName evidence="11">Zinc metalloprotease</fullName>
        <ecNumber evidence="11">3.4.24.-</ecNumber>
    </recommendedName>
</protein>
<evidence type="ECO:0000256" key="9">
    <source>
        <dbReference type="ARBA" id="ARBA00023049"/>
    </source>
</evidence>
<organism evidence="13 14">
    <name type="scientific">Parvicella tangerina</name>
    <dbReference type="NCBI Taxonomy" id="2829795"/>
    <lineage>
        <taxon>Bacteria</taxon>
        <taxon>Pseudomonadati</taxon>
        <taxon>Bacteroidota</taxon>
        <taxon>Flavobacteriia</taxon>
        <taxon>Flavobacteriales</taxon>
        <taxon>Parvicellaceae</taxon>
        <taxon>Parvicella</taxon>
    </lineage>
</organism>
<feature type="domain" description="Peptidase M50" evidence="12">
    <location>
        <begin position="10"/>
        <end position="423"/>
    </location>
</feature>
<dbReference type="GO" id="GO:0006508">
    <property type="term" value="P:proteolysis"/>
    <property type="evidence" value="ECO:0007669"/>
    <property type="project" value="UniProtKB-KW"/>
</dbReference>
<evidence type="ECO:0000256" key="11">
    <source>
        <dbReference type="RuleBase" id="RU362031"/>
    </source>
</evidence>
<dbReference type="EC" id="3.4.24.-" evidence="11"/>
<dbReference type="EMBL" id="OU015584">
    <property type="protein sequence ID" value="CAG5087813.1"/>
    <property type="molecule type" value="Genomic_DNA"/>
</dbReference>
<evidence type="ECO:0000256" key="8">
    <source>
        <dbReference type="ARBA" id="ARBA00022989"/>
    </source>
</evidence>
<dbReference type="CDD" id="cd23081">
    <property type="entry name" value="cpPDZ_EcRseP-like"/>
    <property type="match status" value="1"/>
</dbReference>
<keyword evidence="9 11" id="KW-0482">Metalloprotease</keyword>
<keyword evidence="6 11" id="KW-0378">Hydrolase</keyword>
<evidence type="ECO:0000313" key="14">
    <source>
        <dbReference type="Proteomes" id="UP000683507"/>
    </source>
</evidence>
<dbReference type="PANTHER" id="PTHR42837:SF2">
    <property type="entry name" value="MEMBRANE METALLOPROTEASE ARASP2, CHLOROPLASTIC-RELATED"/>
    <property type="match status" value="1"/>
</dbReference>
<dbReference type="InterPro" id="IPR004387">
    <property type="entry name" value="Pept_M50_Zn"/>
</dbReference>
<evidence type="ECO:0000256" key="4">
    <source>
        <dbReference type="ARBA" id="ARBA00022670"/>
    </source>
</evidence>
<dbReference type="GO" id="GO:0046872">
    <property type="term" value="F:metal ion binding"/>
    <property type="evidence" value="ECO:0007669"/>
    <property type="project" value="UniProtKB-KW"/>
</dbReference>
<evidence type="ECO:0000313" key="13">
    <source>
        <dbReference type="EMBL" id="CAG5087813.1"/>
    </source>
</evidence>
<dbReference type="KEGG" id="ptan:CRYO30217_03588"/>
<comment type="similarity">
    <text evidence="3 11">Belongs to the peptidase M50B family.</text>
</comment>
<accession>A0A916JQR7</accession>
<evidence type="ECO:0000256" key="3">
    <source>
        <dbReference type="ARBA" id="ARBA00007931"/>
    </source>
</evidence>
<comment type="subcellular location">
    <subcellularLocation>
        <location evidence="2">Membrane</location>
        <topology evidence="2">Multi-pass membrane protein</topology>
    </subcellularLocation>
</comment>
<name>A0A916JQR7_9FLAO</name>
<dbReference type="InterPro" id="IPR036034">
    <property type="entry name" value="PDZ_sf"/>
</dbReference>
<evidence type="ECO:0000256" key="10">
    <source>
        <dbReference type="ARBA" id="ARBA00023136"/>
    </source>
</evidence>
<feature type="transmembrane region" description="Helical" evidence="11">
    <location>
        <begin position="102"/>
        <end position="127"/>
    </location>
</feature>
<evidence type="ECO:0000256" key="7">
    <source>
        <dbReference type="ARBA" id="ARBA00022833"/>
    </source>
</evidence>